<gene>
    <name evidence="2" type="ORF">N47_E51590</name>
</gene>
<accession>E1YK43</accession>
<dbReference type="EMBL" id="FR695877">
    <property type="protein sequence ID" value="CBX31647.1"/>
    <property type="molecule type" value="Genomic_DNA"/>
</dbReference>
<name>E1YK43_9BACT</name>
<protein>
    <recommendedName>
        <fullName evidence="3">Type II secretion system protein GspC N-terminal domain-containing protein</fullName>
    </recommendedName>
</protein>
<keyword evidence="1" id="KW-0472">Membrane</keyword>
<sequence>MRFFKYIIRSVNLLNIILIITVIFFARYAVLPVLNKNIKNNFPEISNISLAAAEEEKPAGQPVSSLSEFVIVAEHNLFHQDRVIPVEKITADPVPTPEIILYGTLIMDNESYAYIEDKKSPYTTPGRGKRQLVFKKGSKIGGYTLTDIKSNKIELVKGEDKMTVNIMDFEKPKTRDISASSIVSASNNAVNKKSAISRIPPQIKAKIKQMKRNNTN</sequence>
<keyword evidence="1" id="KW-1133">Transmembrane helix</keyword>
<evidence type="ECO:0008006" key="3">
    <source>
        <dbReference type="Google" id="ProtNLM"/>
    </source>
</evidence>
<dbReference type="AlphaFoldDB" id="E1YK43"/>
<proteinExistence type="predicted"/>
<evidence type="ECO:0000256" key="1">
    <source>
        <dbReference type="SAM" id="Phobius"/>
    </source>
</evidence>
<feature type="transmembrane region" description="Helical" evidence="1">
    <location>
        <begin position="12"/>
        <end position="30"/>
    </location>
</feature>
<organism evidence="2">
    <name type="scientific">uncultured Desulfobacterium sp</name>
    <dbReference type="NCBI Taxonomy" id="201089"/>
    <lineage>
        <taxon>Bacteria</taxon>
        <taxon>Pseudomonadati</taxon>
        <taxon>Thermodesulfobacteriota</taxon>
        <taxon>Desulfobacteria</taxon>
        <taxon>Desulfobacterales</taxon>
        <taxon>Desulfobacteriaceae</taxon>
        <taxon>Desulfobacterium</taxon>
        <taxon>environmental samples</taxon>
    </lineage>
</organism>
<evidence type="ECO:0000313" key="2">
    <source>
        <dbReference type="EMBL" id="CBX31647.1"/>
    </source>
</evidence>
<keyword evidence="1" id="KW-0812">Transmembrane</keyword>
<reference evidence="2" key="1">
    <citation type="journal article" date="2011" name="Environ. Microbiol.">
        <title>Genomic insights into the metabolic potential of the polycyclic aromatic hydrocarbon degrading sulfate-reducing Deltaproteobacterium N47.</title>
        <authorList>
            <person name="Bergmann F."/>
            <person name="Selesi D."/>
            <person name="Weinmaier T."/>
            <person name="Tischler P."/>
            <person name="Rattei T."/>
            <person name="Meckenstock R.U."/>
        </authorList>
    </citation>
    <scope>NUCLEOTIDE SEQUENCE</scope>
</reference>